<dbReference type="GO" id="GO:0000062">
    <property type="term" value="F:fatty-acyl-CoA binding"/>
    <property type="evidence" value="ECO:0007669"/>
    <property type="project" value="InterPro"/>
</dbReference>
<keyword evidence="4" id="KW-0446">Lipid-binding</keyword>
<evidence type="ECO:0000256" key="4">
    <source>
        <dbReference type="ARBA" id="ARBA00023121"/>
    </source>
</evidence>
<keyword evidence="3" id="KW-0677">Repeat</keyword>
<dbReference type="GeneID" id="9681207"/>
<dbReference type="PROSITE" id="PS51228">
    <property type="entry name" value="ACB_2"/>
    <property type="match status" value="1"/>
</dbReference>
<dbReference type="SUPFAM" id="SSF117281">
    <property type="entry name" value="Kelch motif"/>
    <property type="match status" value="1"/>
</dbReference>
<reference evidence="6 7" key="1">
    <citation type="journal article" date="2009" name="Science">
        <title>Green evolution and dynamic adaptations revealed by genomes of the marine picoeukaryotes Micromonas.</title>
        <authorList>
            <person name="Worden A.Z."/>
            <person name="Lee J.H."/>
            <person name="Mock T."/>
            <person name="Rouze P."/>
            <person name="Simmons M.P."/>
            <person name="Aerts A.L."/>
            <person name="Allen A.E."/>
            <person name="Cuvelier M.L."/>
            <person name="Derelle E."/>
            <person name="Everett M.V."/>
            <person name="Foulon E."/>
            <person name="Grimwood J."/>
            <person name="Gundlach H."/>
            <person name="Henrissat B."/>
            <person name="Napoli C."/>
            <person name="McDonald S.M."/>
            <person name="Parker M.S."/>
            <person name="Rombauts S."/>
            <person name="Salamov A."/>
            <person name="Von Dassow P."/>
            <person name="Badger J.H."/>
            <person name="Coutinho P.M."/>
            <person name="Demir E."/>
            <person name="Dubchak I."/>
            <person name="Gentemann C."/>
            <person name="Eikrem W."/>
            <person name="Gready J.E."/>
            <person name="John U."/>
            <person name="Lanier W."/>
            <person name="Lindquist E.A."/>
            <person name="Lucas S."/>
            <person name="Mayer K.F."/>
            <person name="Moreau H."/>
            <person name="Not F."/>
            <person name="Otillar R."/>
            <person name="Panaud O."/>
            <person name="Pangilinan J."/>
            <person name="Paulsen I."/>
            <person name="Piegu B."/>
            <person name="Poliakov A."/>
            <person name="Robbens S."/>
            <person name="Schmutz J."/>
            <person name="Toulza E."/>
            <person name="Wyss T."/>
            <person name="Zelensky A."/>
            <person name="Zhou K."/>
            <person name="Armbrust E.V."/>
            <person name="Bhattacharya D."/>
            <person name="Goodenough U.W."/>
            <person name="Van de Peer Y."/>
            <person name="Grigoriev I.V."/>
        </authorList>
    </citation>
    <scope>NUCLEOTIDE SEQUENCE [LARGE SCALE GENOMIC DNA]</scope>
    <source>
        <strain evidence="6 7">CCMP1545</strain>
    </source>
</reference>
<dbReference type="PANTHER" id="PTHR46093:SF3">
    <property type="entry name" value="ACYL-COA-BINDING DOMAIN-CONTAINING PROTEIN 4"/>
    <property type="match status" value="1"/>
</dbReference>
<dbReference type="STRING" id="564608.C1MIV4"/>
<dbReference type="eggNOG" id="KOG0379">
    <property type="taxonomic scope" value="Eukaryota"/>
</dbReference>
<dbReference type="eggNOG" id="KOG0817">
    <property type="taxonomic scope" value="Eukaryota"/>
</dbReference>
<organism evidence="7">
    <name type="scientific">Micromonas pusilla (strain CCMP1545)</name>
    <name type="common">Picoplanktonic green alga</name>
    <dbReference type="NCBI Taxonomy" id="564608"/>
    <lineage>
        <taxon>Eukaryota</taxon>
        <taxon>Viridiplantae</taxon>
        <taxon>Chlorophyta</taxon>
        <taxon>Mamiellophyceae</taxon>
        <taxon>Mamiellales</taxon>
        <taxon>Mamiellaceae</taxon>
        <taxon>Micromonas</taxon>
    </lineage>
</organism>
<comment type="similarity">
    <text evidence="1">Belongs to the ACBP family.</text>
</comment>
<dbReference type="OrthoDB" id="10251809at2759"/>
<dbReference type="InterPro" id="IPR015915">
    <property type="entry name" value="Kelch-typ_b-propeller"/>
</dbReference>
<dbReference type="SUPFAM" id="SSF50965">
    <property type="entry name" value="Galactose oxidase, central domain"/>
    <property type="match status" value="1"/>
</dbReference>
<dbReference type="EMBL" id="GG663735">
    <property type="protein sequence ID" value="EEH60451.1"/>
    <property type="molecule type" value="Genomic_DNA"/>
</dbReference>
<evidence type="ECO:0000256" key="3">
    <source>
        <dbReference type="ARBA" id="ARBA00022737"/>
    </source>
</evidence>
<dbReference type="Pfam" id="PF24681">
    <property type="entry name" value="Kelch_KLHDC2_KLHL20_DRC7"/>
    <property type="match status" value="1"/>
</dbReference>
<dbReference type="Gene3D" id="2.120.10.80">
    <property type="entry name" value="Kelch-type beta propeller"/>
    <property type="match status" value="2"/>
</dbReference>
<evidence type="ECO:0000313" key="6">
    <source>
        <dbReference type="EMBL" id="EEH60451.1"/>
    </source>
</evidence>
<dbReference type="Pfam" id="PF00887">
    <property type="entry name" value="ACBP"/>
    <property type="match status" value="1"/>
</dbReference>
<dbReference type="InterPro" id="IPR000582">
    <property type="entry name" value="Acyl-CoA-binding_protein"/>
</dbReference>
<sequence>MDLPFPDKFYLVCAFCDHPPEGANGITEDTRLLLYALHEQATRGPCVVPRPTAYFYDGDDAIDWEAWRSLGDMSSLEAMRLHCAAVERDNPNWWALLTSGLDDQSVRAIVETARSCTREYHDAVRAGTLVPPRLPATRERIDPAAAAAAAPTRAVAASSSSDASSSSSSSSLKWMDAYGLETLRASLDAVNAAVTYPFEQLSAALATPVGLGASATASSTAATTTRSLLSNLRLTRSGSMPSLLGTPTATRRSNSMMSDVIETETMNDLDEAEAHGVNPPVYTPLDEIVPLAVWRAPKTNGTGPRARYQHCAWRRGAEMWISHGSANGRKLNGDAHVLDVETLTWGVREEKAGGGAFAAAAAVAAPDGTVALALGGVERQSDGGAPKTAIPIIAHRWLNLEDDSDDEDDALAATASASNANANATLAPLLAMRVREPIEWVDDVYPFTPSNGSTAAPKGPRPRAAHSANVVGREVLVYGGVALAPGGARLQGEEETLGDLWVYSIDDAEWRCPWRWGEDGEKEKEGARGPTPRSGHVACVAKDRYLLVFGGGAGNVLASNDLHAYDCETGAWIDVAARGEAPSPRSGHAACVVENSWYVCGGGDGERATPETYRLDFSDIDEKVVRWSAMDPGTDENAVRAAGKEGLSLVPFRGSTGDFILAFGGSDGTCSDALSAMRVSNVDRCR</sequence>
<evidence type="ECO:0000313" key="7">
    <source>
        <dbReference type="Proteomes" id="UP000001876"/>
    </source>
</evidence>
<dbReference type="AlphaFoldDB" id="C1MIV4"/>
<protein>
    <submittedName>
        <fullName evidence="6">Predicted protein</fullName>
    </submittedName>
</protein>
<dbReference type="InterPro" id="IPR035984">
    <property type="entry name" value="Acyl-CoA-binding_sf"/>
</dbReference>
<evidence type="ECO:0000256" key="2">
    <source>
        <dbReference type="ARBA" id="ARBA00022441"/>
    </source>
</evidence>
<dbReference type="PANTHER" id="PTHR46093">
    <property type="entry name" value="ACYL-COA-BINDING DOMAIN-CONTAINING PROTEIN 5"/>
    <property type="match status" value="1"/>
</dbReference>
<dbReference type="SUPFAM" id="SSF47027">
    <property type="entry name" value="Acyl-CoA binding protein"/>
    <property type="match status" value="1"/>
</dbReference>
<evidence type="ECO:0000256" key="1">
    <source>
        <dbReference type="ARBA" id="ARBA00005567"/>
    </source>
</evidence>
<keyword evidence="7" id="KW-1185">Reference proteome</keyword>
<name>C1MIV4_MICPC</name>
<evidence type="ECO:0000259" key="5">
    <source>
        <dbReference type="PROSITE" id="PS51228"/>
    </source>
</evidence>
<dbReference type="InterPro" id="IPR011043">
    <property type="entry name" value="Gal_Oxase/kelch_b-propeller"/>
</dbReference>
<accession>C1MIV4</accession>
<dbReference type="RefSeq" id="XP_003055199.1">
    <property type="nucleotide sequence ID" value="XM_003055153.1"/>
</dbReference>
<dbReference type="KEGG" id="mpp:MICPUCDRAFT_50709"/>
<dbReference type="Proteomes" id="UP000001876">
    <property type="component" value="Unassembled WGS sequence"/>
</dbReference>
<dbReference type="OMA" id="AEMWISH"/>
<keyword evidence="2" id="KW-0880">Kelch repeat</keyword>
<feature type="domain" description="ACB" evidence="5">
    <location>
        <begin position="5"/>
        <end position="95"/>
    </location>
</feature>
<dbReference type="Gene3D" id="1.20.80.10">
    <property type="match status" value="1"/>
</dbReference>
<dbReference type="InterPro" id="IPR014352">
    <property type="entry name" value="FERM/acyl-CoA-bd_prot_sf"/>
</dbReference>
<gene>
    <name evidence="6" type="ORF">MICPUCDRAFT_50709</name>
</gene>
<proteinExistence type="inferred from homology"/>